<reference evidence="2 3" key="2">
    <citation type="journal article" date="2018" name="New Phytol.">
        <title>High intraspecific genome diversity in the model arbuscular mycorrhizal symbiont Rhizophagus irregularis.</title>
        <authorList>
            <person name="Chen E.C.H."/>
            <person name="Morin E."/>
            <person name="Beaudet D."/>
            <person name="Noel J."/>
            <person name="Yildirir G."/>
            <person name="Ndikumana S."/>
            <person name="Charron P."/>
            <person name="St-Onge C."/>
            <person name="Giorgi J."/>
            <person name="Kruger M."/>
            <person name="Marton T."/>
            <person name="Ropars J."/>
            <person name="Grigoriev I.V."/>
            <person name="Hainaut M."/>
            <person name="Henrissat B."/>
            <person name="Roux C."/>
            <person name="Martin F."/>
            <person name="Corradi N."/>
        </authorList>
    </citation>
    <scope>NUCLEOTIDE SEQUENCE [LARGE SCALE GENOMIC DNA]</scope>
    <source>
        <strain evidence="2 3">DAOM 197198</strain>
    </source>
</reference>
<keyword evidence="3" id="KW-1185">Reference proteome</keyword>
<organism evidence="2 3">
    <name type="scientific">Rhizophagus irregularis (strain DAOM 181602 / DAOM 197198 / MUCL 43194)</name>
    <name type="common">Arbuscular mycorrhizal fungus</name>
    <name type="synonym">Glomus intraradices</name>
    <dbReference type="NCBI Taxonomy" id="747089"/>
    <lineage>
        <taxon>Eukaryota</taxon>
        <taxon>Fungi</taxon>
        <taxon>Fungi incertae sedis</taxon>
        <taxon>Mucoromycota</taxon>
        <taxon>Glomeromycotina</taxon>
        <taxon>Glomeromycetes</taxon>
        <taxon>Glomerales</taxon>
        <taxon>Glomeraceae</taxon>
        <taxon>Rhizophagus</taxon>
    </lineage>
</organism>
<reference evidence="2 3" key="1">
    <citation type="journal article" date="2013" name="Proc. Natl. Acad. Sci. U.S.A.">
        <title>Genome of an arbuscular mycorrhizal fungus provides insight into the oldest plant symbiosis.</title>
        <authorList>
            <person name="Tisserant E."/>
            <person name="Malbreil M."/>
            <person name="Kuo A."/>
            <person name="Kohler A."/>
            <person name="Symeonidi A."/>
            <person name="Balestrini R."/>
            <person name="Charron P."/>
            <person name="Duensing N."/>
            <person name="Frei Dit Frey N."/>
            <person name="Gianinazzi-Pearson V."/>
            <person name="Gilbert L.B."/>
            <person name="Handa Y."/>
            <person name="Herr J.R."/>
            <person name="Hijri M."/>
            <person name="Koul R."/>
            <person name="Kawaguchi M."/>
            <person name="Krajinski F."/>
            <person name="Lammers P.J."/>
            <person name="Masclaux F.G."/>
            <person name="Murat C."/>
            <person name="Morin E."/>
            <person name="Ndikumana S."/>
            <person name="Pagni M."/>
            <person name="Petitpierre D."/>
            <person name="Requena N."/>
            <person name="Rosikiewicz P."/>
            <person name="Riley R."/>
            <person name="Saito K."/>
            <person name="San Clemente H."/>
            <person name="Shapiro H."/>
            <person name="van Tuinen D."/>
            <person name="Becard G."/>
            <person name="Bonfante P."/>
            <person name="Paszkowski U."/>
            <person name="Shachar-Hill Y.Y."/>
            <person name="Tuskan G.A."/>
            <person name="Young P.W."/>
            <person name="Sanders I.R."/>
            <person name="Henrissat B."/>
            <person name="Rensing S.A."/>
            <person name="Grigoriev I.V."/>
            <person name="Corradi N."/>
            <person name="Roux C."/>
            <person name="Martin F."/>
        </authorList>
    </citation>
    <scope>NUCLEOTIDE SEQUENCE [LARGE SCALE GENOMIC DNA]</scope>
    <source>
        <strain evidence="2 3">DAOM 197198</strain>
    </source>
</reference>
<comment type="caution">
    <text evidence="2">The sequence shown here is derived from an EMBL/GenBank/DDBJ whole genome shotgun (WGS) entry which is preliminary data.</text>
</comment>
<gene>
    <name evidence="2" type="ORF">GLOIN_2v1684057</name>
</gene>
<protein>
    <submittedName>
        <fullName evidence="2">Uncharacterized protein</fullName>
    </submittedName>
</protein>
<dbReference type="Proteomes" id="UP000018888">
    <property type="component" value="Unassembled WGS sequence"/>
</dbReference>
<keyword evidence="1" id="KW-1133">Transmembrane helix</keyword>
<sequence length="53" mass="5799">MCRLPQLLNILLVSFIIFFLSVHWFLSGRGGDHPGSLDLKKFGSVLGGMIAVP</sequence>
<accession>A0A2P4PE36</accession>
<evidence type="ECO:0000256" key="1">
    <source>
        <dbReference type="SAM" id="Phobius"/>
    </source>
</evidence>
<name>A0A2P4PE36_RHIID</name>
<feature type="transmembrane region" description="Helical" evidence="1">
    <location>
        <begin position="7"/>
        <end position="26"/>
    </location>
</feature>
<dbReference type="AlphaFoldDB" id="A0A2P4PE36"/>
<keyword evidence="1" id="KW-0472">Membrane</keyword>
<proteinExistence type="predicted"/>
<dbReference type="EMBL" id="AUPC02000260">
    <property type="protein sequence ID" value="POG63653.1"/>
    <property type="molecule type" value="Genomic_DNA"/>
</dbReference>
<keyword evidence="1" id="KW-0812">Transmembrane</keyword>
<evidence type="ECO:0000313" key="3">
    <source>
        <dbReference type="Proteomes" id="UP000018888"/>
    </source>
</evidence>
<dbReference type="VEuPathDB" id="FungiDB:RhiirFUN_007830"/>
<evidence type="ECO:0000313" key="2">
    <source>
        <dbReference type="EMBL" id="POG63653.1"/>
    </source>
</evidence>